<dbReference type="Proteomes" id="UP000003448">
    <property type="component" value="Unassembled WGS sequence"/>
</dbReference>
<evidence type="ECO:0000313" key="4">
    <source>
        <dbReference type="Proteomes" id="UP000003448"/>
    </source>
</evidence>
<feature type="region of interest" description="Disordered" evidence="1">
    <location>
        <begin position="375"/>
        <end position="403"/>
    </location>
</feature>
<dbReference type="Pfam" id="PF13546">
    <property type="entry name" value="DDE_5"/>
    <property type="match status" value="1"/>
</dbReference>
<dbReference type="PANTHER" id="PTHR33627:SF1">
    <property type="entry name" value="TRANSPOSASE"/>
    <property type="match status" value="1"/>
</dbReference>
<comment type="caution">
    <text evidence="3">The sequence shown here is derived from an EMBL/GenBank/DDBJ whole genome shotgun (WGS) entry which is preliminary data.</text>
</comment>
<sequence>MFVGPTVTDVDVDRWHGELDRLHARIGPRFRRSEPRLRVRQYLCGLVSGLGRKNGWTLAEQAGDASPDGMQRLLRWADWDVDAVRDDVRDYVVEHLGDPAGVLIVDDTGFLKKGTRSAGVQRQYSGTAGRTENCQVGAFLAYRSAKGHALIDRQLCLPASWTDDRDRCRAAGIPDAVQFATKVQMAREMLARALDAGVPVGWVTMDEAYGQSKSLRVWLEHRDVGYVVATRRNDDMITTTMGTCRADKLIAALPARAWCRLSAGAGAHGPREYWWARVPVRICWQPGRGHWLLARRSMTTGEIAYYVCYGPRRTRLLDLARIAGARWAIEECFQQAKNEAGLDEYQVRDWRAWYATSPCPWPLTPGCPWPDPLPQKGIQSRRRHDDRLHGTGDPKTAHRTHSAINPPTRARLGLVAMAPTTPTPSPNLPLPTTRLPLTNCRCSTRPCLQRFITIGVARRW</sequence>
<dbReference type="eggNOG" id="COG5659">
    <property type="taxonomic scope" value="Bacteria"/>
</dbReference>
<reference evidence="4" key="1">
    <citation type="journal article" date="2012" name="J. Bacteriol.">
        <title>Genome Sequence of Micromonospora lupini Lupac 08, Isolated from Root Nodules of Lupinus angustifolius.</title>
        <authorList>
            <person name="Alonso-Vega P."/>
            <person name="Normand P."/>
            <person name="Bacigalupe R."/>
            <person name="Pujic P."/>
            <person name="Lajus A."/>
            <person name="Vallenet D."/>
            <person name="Carro L."/>
            <person name="Coll P."/>
            <person name="Trujillo M.E."/>
        </authorList>
    </citation>
    <scope>NUCLEOTIDE SEQUENCE [LARGE SCALE GENOMIC DNA]</scope>
    <source>
        <strain evidence="4">Lupac 08</strain>
    </source>
</reference>
<dbReference type="InterPro" id="IPR039365">
    <property type="entry name" value="IS701-like"/>
</dbReference>
<dbReference type="SUPFAM" id="SSF53098">
    <property type="entry name" value="Ribonuclease H-like"/>
    <property type="match status" value="1"/>
</dbReference>
<dbReference type="NCBIfam" id="NF033540">
    <property type="entry name" value="transpos_IS701"/>
    <property type="match status" value="1"/>
</dbReference>
<dbReference type="InterPro" id="IPR012337">
    <property type="entry name" value="RNaseH-like_sf"/>
</dbReference>
<accession>I0L1X4</accession>
<dbReference type="EMBL" id="CAIE01000022">
    <property type="protein sequence ID" value="CCH17821.1"/>
    <property type="molecule type" value="Genomic_DNA"/>
</dbReference>
<dbReference type="InterPro" id="IPR038721">
    <property type="entry name" value="IS701-like_DDE_dom"/>
</dbReference>
<keyword evidence="4" id="KW-1185">Reference proteome</keyword>
<protein>
    <submittedName>
        <fullName evidence="3">Transposase</fullName>
    </submittedName>
</protein>
<organism evidence="3 4">
    <name type="scientific">Micromonospora lupini str. Lupac 08</name>
    <dbReference type="NCBI Taxonomy" id="1150864"/>
    <lineage>
        <taxon>Bacteria</taxon>
        <taxon>Bacillati</taxon>
        <taxon>Actinomycetota</taxon>
        <taxon>Actinomycetes</taxon>
        <taxon>Micromonosporales</taxon>
        <taxon>Micromonosporaceae</taxon>
        <taxon>Micromonospora</taxon>
    </lineage>
</organism>
<dbReference type="AlphaFoldDB" id="I0L1X4"/>
<evidence type="ECO:0000313" key="3">
    <source>
        <dbReference type="EMBL" id="CCH17821.1"/>
    </source>
</evidence>
<gene>
    <name evidence="3" type="ORF">MILUP08_42752</name>
</gene>
<dbReference type="PANTHER" id="PTHR33627">
    <property type="entry name" value="TRANSPOSASE"/>
    <property type="match status" value="1"/>
</dbReference>
<evidence type="ECO:0000256" key="1">
    <source>
        <dbReference type="SAM" id="MobiDB-lite"/>
    </source>
</evidence>
<evidence type="ECO:0000259" key="2">
    <source>
        <dbReference type="Pfam" id="PF13546"/>
    </source>
</evidence>
<proteinExistence type="predicted"/>
<name>I0L1X4_9ACTN</name>
<feature type="compositionally biased region" description="Basic and acidic residues" evidence="1">
    <location>
        <begin position="383"/>
        <end position="396"/>
    </location>
</feature>
<feature type="domain" description="Transposase IS701-like DDE" evidence="2">
    <location>
        <begin position="29"/>
        <end position="236"/>
    </location>
</feature>
<dbReference type="STRING" id="1150864.MILUP08_42752"/>